<dbReference type="GO" id="GO:0016887">
    <property type="term" value="F:ATP hydrolysis activity"/>
    <property type="evidence" value="ECO:0007669"/>
    <property type="project" value="InterPro"/>
</dbReference>
<dbReference type="InterPro" id="IPR017871">
    <property type="entry name" value="ABC_transporter-like_CS"/>
</dbReference>
<name>A0A9W8H7Y0_9FUNG</name>
<dbReference type="GO" id="GO:0005524">
    <property type="term" value="F:ATP binding"/>
    <property type="evidence" value="ECO:0007669"/>
    <property type="project" value="UniProtKB-KW"/>
</dbReference>
<comment type="caution">
    <text evidence="4">The sequence shown here is derived from an EMBL/GenBank/DDBJ whole genome shotgun (WGS) entry which is preliminary data.</text>
</comment>
<dbReference type="EMBL" id="JANBUL010000390">
    <property type="protein sequence ID" value="KAJ2776144.1"/>
    <property type="molecule type" value="Genomic_DNA"/>
</dbReference>
<dbReference type="Gene3D" id="3.40.50.300">
    <property type="entry name" value="P-loop containing nucleotide triphosphate hydrolases"/>
    <property type="match status" value="1"/>
</dbReference>
<dbReference type="InterPro" id="IPR027417">
    <property type="entry name" value="P-loop_NTPase"/>
</dbReference>
<protein>
    <submittedName>
        <fullName evidence="4">ATP-binding cassette glutathione S-conjugate transporter ycf1</fullName>
    </submittedName>
</protein>
<feature type="domain" description="ABC transporter" evidence="3">
    <location>
        <begin position="18"/>
        <end position="269"/>
    </location>
</feature>
<dbReference type="GO" id="GO:0016020">
    <property type="term" value="C:membrane"/>
    <property type="evidence" value="ECO:0007669"/>
    <property type="project" value="TreeGrafter"/>
</dbReference>
<dbReference type="GO" id="GO:0042626">
    <property type="term" value="F:ATPase-coupled transmembrane transporter activity"/>
    <property type="evidence" value="ECO:0007669"/>
    <property type="project" value="TreeGrafter"/>
</dbReference>
<evidence type="ECO:0000313" key="5">
    <source>
        <dbReference type="Proteomes" id="UP001140217"/>
    </source>
</evidence>
<dbReference type="InterPro" id="IPR003593">
    <property type="entry name" value="AAA+_ATPase"/>
</dbReference>
<dbReference type="AlphaFoldDB" id="A0A9W8H7Y0"/>
<dbReference type="InterPro" id="IPR050173">
    <property type="entry name" value="ABC_transporter_C-like"/>
</dbReference>
<keyword evidence="1" id="KW-0547">Nucleotide-binding</keyword>
<accession>A0A9W8H7Y0</accession>
<keyword evidence="2 4" id="KW-0067">ATP-binding</keyword>
<dbReference type="PANTHER" id="PTHR24223">
    <property type="entry name" value="ATP-BINDING CASSETTE SUB-FAMILY C"/>
    <property type="match status" value="1"/>
</dbReference>
<dbReference type="OrthoDB" id="6500128at2759"/>
<organism evidence="4 5">
    <name type="scientific">Coemansia javaensis</name>
    <dbReference type="NCBI Taxonomy" id="2761396"/>
    <lineage>
        <taxon>Eukaryota</taxon>
        <taxon>Fungi</taxon>
        <taxon>Fungi incertae sedis</taxon>
        <taxon>Zoopagomycota</taxon>
        <taxon>Kickxellomycotina</taxon>
        <taxon>Kickxellomycetes</taxon>
        <taxon>Kickxellales</taxon>
        <taxon>Kickxellaceae</taxon>
        <taxon>Coemansia</taxon>
    </lineage>
</organism>
<dbReference type="PROSITE" id="PS00211">
    <property type="entry name" value="ABC_TRANSPORTER_1"/>
    <property type="match status" value="1"/>
</dbReference>
<proteinExistence type="predicted"/>
<dbReference type="InterPro" id="IPR003439">
    <property type="entry name" value="ABC_transporter-like_ATP-bd"/>
</dbReference>
<dbReference type="PROSITE" id="PS50893">
    <property type="entry name" value="ABC_TRANSPORTER_2"/>
    <property type="match status" value="1"/>
</dbReference>
<evidence type="ECO:0000256" key="1">
    <source>
        <dbReference type="ARBA" id="ARBA00022741"/>
    </source>
</evidence>
<dbReference type="SMART" id="SM00382">
    <property type="entry name" value="AAA"/>
    <property type="match status" value="1"/>
</dbReference>
<gene>
    <name evidence="4" type="primary">YCF1_4</name>
    <name evidence="4" type="ORF">H4R18_005817</name>
</gene>
<sequence length="349" mass="37510">MVWRVASYVINVVGSATSQISSAVAIMSYIRSAATATYSEVALLMSSVDSLAAFTRTATGIARTFASLEEGGRYIRTLVAPDKDSHIRREATASPTPVLLEGWRVGSGKTSLMLALCGEMPWTFRENVLMGEPYDEKLYRRVIHACALTHDLEHMDAGDATLIGEGGVKLSGGQKVRLALASLFLGPDIYIFDDLLAAVDAHVERHLVEHVLSAEGIIGTKTRILVTHAMHVVPLSNRVVTLSNGRVEIATQTPAPLARVTNDAAKHGAIKPGIRPDSAAEAKRQPLVQLETGSEPVPAVMVKLASFCAMFYADRLRFSLMGDSNPDTMVQSLQRYLAVNALVGVGPES</sequence>
<dbReference type="Proteomes" id="UP001140217">
    <property type="component" value="Unassembled WGS sequence"/>
</dbReference>
<evidence type="ECO:0000313" key="4">
    <source>
        <dbReference type="EMBL" id="KAJ2776144.1"/>
    </source>
</evidence>
<evidence type="ECO:0000256" key="2">
    <source>
        <dbReference type="ARBA" id="ARBA00022840"/>
    </source>
</evidence>
<keyword evidence="5" id="KW-1185">Reference proteome</keyword>
<reference evidence="4" key="1">
    <citation type="submission" date="2022-07" db="EMBL/GenBank/DDBJ databases">
        <title>Phylogenomic reconstructions and comparative analyses of Kickxellomycotina fungi.</title>
        <authorList>
            <person name="Reynolds N.K."/>
            <person name="Stajich J.E."/>
            <person name="Barry K."/>
            <person name="Grigoriev I.V."/>
            <person name="Crous P."/>
            <person name="Smith M.E."/>
        </authorList>
    </citation>
    <scope>NUCLEOTIDE SEQUENCE</scope>
    <source>
        <strain evidence="4">NBRC 105414</strain>
    </source>
</reference>
<evidence type="ECO:0000259" key="3">
    <source>
        <dbReference type="PROSITE" id="PS50893"/>
    </source>
</evidence>
<dbReference type="SUPFAM" id="SSF52540">
    <property type="entry name" value="P-loop containing nucleoside triphosphate hydrolases"/>
    <property type="match status" value="1"/>
</dbReference>